<protein>
    <recommendedName>
        <fullName evidence="3">Deoxyribodipyrimidine photolyase-related protein</fullName>
    </recommendedName>
</protein>
<name>A1S8J3_SHEAM</name>
<organism evidence="1 2">
    <name type="scientific">Shewanella amazonensis (strain ATCC BAA-1098 / SB2B)</name>
    <dbReference type="NCBI Taxonomy" id="326297"/>
    <lineage>
        <taxon>Bacteria</taxon>
        <taxon>Pseudomonadati</taxon>
        <taxon>Pseudomonadota</taxon>
        <taxon>Gammaproteobacteria</taxon>
        <taxon>Alteromonadales</taxon>
        <taxon>Shewanellaceae</taxon>
        <taxon>Shewanella</taxon>
    </lineage>
</organism>
<dbReference type="Gene3D" id="1.10.10.1710">
    <property type="entry name" value="Deoxyribodipyrimidine photolyase-related"/>
    <property type="match status" value="1"/>
</dbReference>
<gene>
    <name evidence="1" type="ordered locus">Sama_2497</name>
</gene>
<reference evidence="1 2" key="1">
    <citation type="submission" date="2006-12" db="EMBL/GenBank/DDBJ databases">
        <title>Complete sequence of Shewanella amazonensis SB2B.</title>
        <authorList>
            <consortium name="US DOE Joint Genome Institute"/>
            <person name="Copeland A."/>
            <person name="Lucas S."/>
            <person name="Lapidus A."/>
            <person name="Barry K."/>
            <person name="Detter J.C."/>
            <person name="Glavina del Rio T."/>
            <person name="Hammon N."/>
            <person name="Israni S."/>
            <person name="Dalin E."/>
            <person name="Tice H."/>
            <person name="Pitluck S."/>
            <person name="Munk A.C."/>
            <person name="Brettin T."/>
            <person name="Bruce D."/>
            <person name="Han C."/>
            <person name="Tapia R."/>
            <person name="Gilna P."/>
            <person name="Schmutz J."/>
            <person name="Larimer F."/>
            <person name="Land M."/>
            <person name="Hauser L."/>
            <person name="Kyrpides N."/>
            <person name="Mikhailova N."/>
            <person name="Fredrickson J."/>
            <person name="Richardson P."/>
        </authorList>
    </citation>
    <scope>NUCLEOTIDE SEQUENCE [LARGE SCALE GENOMIC DNA]</scope>
    <source>
        <strain evidence="2">ATCC BAA-1098 / SB2B</strain>
    </source>
</reference>
<dbReference type="PANTHER" id="PTHR38657">
    <property type="entry name" value="SLR1343 PROTEIN"/>
    <property type="match status" value="1"/>
</dbReference>
<dbReference type="Proteomes" id="UP000009175">
    <property type="component" value="Chromosome"/>
</dbReference>
<proteinExistence type="predicted"/>
<dbReference type="STRING" id="326297.Sama_2497"/>
<dbReference type="InterPro" id="IPR007357">
    <property type="entry name" value="PhrB-like"/>
</dbReference>
<dbReference type="Gene3D" id="1.25.40.80">
    <property type="match status" value="1"/>
</dbReference>
<dbReference type="eggNOG" id="COG3046">
    <property type="taxonomic scope" value="Bacteria"/>
</dbReference>
<evidence type="ECO:0000313" key="2">
    <source>
        <dbReference type="Proteomes" id="UP000009175"/>
    </source>
</evidence>
<accession>A1S8J3</accession>
<dbReference type="InterPro" id="IPR052551">
    <property type="entry name" value="UV-DNA_repair_photolyase"/>
</dbReference>
<sequence length="569" mass="64573">MSQNQMSLQSPEGDFQFHTLRLLLGDQLGSNHSWFSQHDDGVLYLIAELKQESRYVTHHVQKVCAFFAAMADFAKSLTASGHRVLHLTLDDTAEFANLPALLCHVLQITGARRFEYQRPDEYRLLLQLGTFAVPGVQVEMVDSEHFLLPFDEISMLFPKGKHILMESFYRRMRKRFDILMDGARPMGGQWNFDGSNRNKLKAADIKNLPEPLLFANDISEIVLRLQRHGIVTIGNLEPQATQAITKGCKASYVSGDLFDAMPDLEHVSKTPMNNLLWPINREQSLALLAHFCRHCLPLFGRFQDAMTANHASAWSLYHSRLSFSINSKLLHPGEVIKAAISAYEASCIDGANGDVDMAQVEGFVRQILGWREYVRGVYWANMPDYGMLNALGAENRLPHYFWSGDTRMNCMRHAIGQSLDYAYAHHIQRLMITGNFCLLTDIDPKQVDDWYLGIYVDAIEWVEMPNTRGMALFADGGIVGTKPYAASGAYINKMSDYCEGCHYDIKAKSGALSCPFNSLYWRFINKHAERLGANHRLGMIFSSWYKMPESQRTAILATAEQYIVDLERL</sequence>
<dbReference type="AlphaFoldDB" id="A1S8J3"/>
<dbReference type="KEGG" id="saz:Sama_2497"/>
<evidence type="ECO:0008006" key="3">
    <source>
        <dbReference type="Google" id="ProtNLM"/>
    </source>
</evidence>
<dbReference type="EMBL" id="CP000507">
    <property type="protein sequence ID" value="ABM00700.1"/>
    <property type="molecule type" value="Genomic_DNA"/>
</dbReference>
<keyword evidence="2" id="KW-1185">Reference proteome</keyword>
<evidence type="ECO:0000313" key="1">
    <source>
        <dbReference type="EMBL" id="ABM00700.1"/>
    </source>
</evidence>
<dbReference type="PANTHER" id="PTHR38657:SF1">
    <property type="entry name" value="SLR1343 PROTEIN"/>
    <property type="match status" value="1"/>
</dbReference>
<dbReference type="SUPFAM" id="SSF48173">
    <property type="entry name" value="Cryptochrome/photolyase FAD-binding domain"/>
    <property type="match status" value="1"/>
</dbReference>
<dbReference type="Gene3D" id="1.10.579.10">
    <property type="entry name" value="DNA Cyclobutane Dipyrimidine Photolyase, subunit A, domain 3"/>
    <property type="match status" value="1"/>
</dbReference>
<dbReference type="InterPro" id="IPR036134">
    <property type="entry name" value="Crypto/Photolyase_FAD-like_sf"/>
</dbReference>
<dbReference type="HOGENOM" id="CLU_031632_1_0_6"/>
<dbReference type="Pfam" id="PF04244">
    <property type="entry name" value="DPRP"/>
    <property type="match status" value="1"/>
</dbReference>